<evidence type="ECO:0000313" key="16">
    <source>
        <dbReference type="EMBL" id="BBA36643.1"/>
    </source>
</evidence>
<evidence type="ECO:0000256" key="5">
    <source>
        <dbReference type="ARBA" id="ARBA00022516"/>
    </source>
</evidence>
<dbReference type="PANTHER" id="PTHR34069:SF2">
    <property type="entry name" value="BETA-KETOACYL-[ACYL-CARRIER-PROTEIN] SYNTHASE III"/>
    <property type="match status" value="1"/>
</dbReference>
<evidence type="ECO:0000256" key="11">
    <source>
        <dbReference type="ARBA" id="ARBA00023315"/>
    </source>
</evidence>
<evidence type="ECO:0000259" key="14">
    <source>
        <dbReference type="Pfam" id="PF08541"/>
    </source>
</evidence>
<dbReference type="OrthoDB" id="9815506at2"/>
<keyword evidence="6 13" id="KW-0808">Transferase</keyword>
<evidence type="ECO:0000256" key="8">
    <source>
        <dbReference type="ARBA" id="ARBA00023098"/>
    </source>
</evidence>
<keyword evidence="4 13" id="KW-0963">Cytoplasm</keyword>
<dbReference type="Pfam" id="PF08545">
    <property type="entry name" value="ACP_syn_III"/>
    <property type="match status" value="1"/>
</dbReference>
<keyword evidence="5 13" id="KW-0444">Lipid biosynthesis</keyword>
<accession>A0A250KY83</accession>
<dbReference type="InterPro" id="IPR013747">
    <property type="entry name" value="ACP_syn_III_C"/>
</dbReference>
<name>A0A250KY83_9GAMM</name>
<dbReference type="InterPro" id="IPR004655">
    <property type="entry name" value="FabH"/>
</dbReference>
<evidence type="ECO:0000256" key="12">
    <source>
        <dbReference type="ARBA" id="ARBA00051096"/>
    </source>
</evidence>
<evidence type="ECO:0000256" key="2">
    <source>
        <dbReference type="ARBA" id="ARBA00008642"/>
    </source>
</evidence>
<dbReference type="GO" id="GO:0044550">
    <property type="term" value="P:secondary metabolite biosynthetic process"/>
    <property type="evidence" value="ECO:0007669"/>
    <property type="project" value="TreeGrafter"/>
</dbReference>
<dbReference type="PANTHER" id="PTHR34069">
    <property type="entry name" value="3-OXOACYL-[ACYL-CARRIER-PROTEIN] SYNTHASE 3"/>
    <property type="match status" value="1"/>
</dbReference>
<comment type="function">
    <text evidence="13">Catalyzes the condensation reaction of fatty acid synthesis by the addition to an acyl acceptor of two carbons from malonyl-ACP. Catalyzes the first condensation reaction which initiates fatty acid synthesis and may therefore play a role in governing the total rate of fatty acid production. Possesses both acetoacetyl-ACP synthase and acetyl transacylase activities. Its substrate specificity determines the biosynthesis of branched-chain and/or straight-chain of fatty acids.</text>
</comment>
<dbReference type="Pfam" id="PF08541">
    <property type="entry name" value="ACP_syn_III_C"/>
    <property type="match status" value="1"/>
</dbReference>
<reference evidence="16 17" key="1">
    <citation type="submission" date="2016-12" db="EMBL/GenBank/DDBJ databases">
        <title>Genome sequencing of Methylocaldum marinum.</title>
        <authorList>
            <person name="Takeuchi M."/>
            <person name="Kamagata Y."/>
            <person name="Hiraoka S."/>
            <person name="Oshima K."/>
            <person name="Hattori M."/>
            <person name="Iwasaki W."/>
        </authorList>
    </citation>
    <scope>NUCLEOTIDE SEQUENCE [LARGE SCALE GENOMIC DNA]</scope>
    <source>
        <strain evidence="16 17">S8</strain>
    </source>
</reference>
<organism evidence="16 17">
    <name type="scientific">Methylocaldum marinum</name>
    <dbReference type="NCBI Taxonomy" id="1432792"/>
    <lineage>
        <taxon>Bacteria</taxon>
        <taxon>Pseudomonadati</taxon>
        <taxon>Pseudomonadota</taxon>
        <taxon>Gammaproteobacteria</taxon>
        <taxon>Methylococcales</taxon>
        <taxon>Methylococcaceae</taxon>
        <taxon>Methylocaldum</taxon>
    </lineage>
</organism>
<keyword evidence="8 13" id="KW-0443">Lipid metabolism</keyword>
<feature type="region of interest" description="ACP-binding" evidence="13">
    <location>
        <begin position="249"/>
        <end position="253"/>
    </location>
</feature>
<comment type="pathway">
    <text evidence="1 13">Lipid metabolism; fatty acid biosynthesis.</text>
</comment>
<dbReference type="GO" id="GO:0006633">
    <property type="term" value="P:fatty acid biosynthetic process"/>
    <property type="evidence" value="ECO:0007669"/>
    <property type="project" value="UniProtKB-UniRule"/>
</dbReference>
<comment type="subcellular location">
    <subcellularLocation>
        <location evidence="13">Cytoplasm</location>
    </subcellularLocation>
</comment>
<evidence type="ECO:0000256" key="10">
    <source>
        <dbReference type="ARBA" id="ARBA00023268"/>
    </source>
</evidence>
<feature type="domain" description="Beta-ketoacyl-[acyl-carrier-protein] synthase III N-terminal" evidence="15">
    <location>
        <begin position="108"/>
        <end position="185"/>
    </location>
</feature>
<comment type="subunit">
    <text evidence="13">Homodimer.</text>
</comment>
<evidence type="ECO:0000259" key="15">
    <source>
        <dbReference type="Pfam" id="PF08545"/>
    </source>
</evidence>
<dbReference type="GO" id="GO:0004315">
    <property type="term" value="F:3-oxoacyl-[acyl-carrier-protein] synthase activity"/>
    <property type="evidence" value="ECO:0007669"/>
    <property type="project" value="InterPro"/>
</dbReference>
<dbReference type="NCBIfam" id="NF006829">
    <property type="entry name" value="PRK09352.1"/>
    <property type="match status" value="1"/>
</dbReference>
<comment type="catalytic activity">
    <reaction evidence="12">
        <text>malonyl-[ACP] + acetyl-CoA + H(+) = 3-oxobutanoyl-[ACP] + CO2 + CoA</text>
        <dbReference type="Rhea" id="RHEA:12080"/>
        <dbReference type="Rhea" id="RHEA-COMP:9623"/>
        <dbReference type="Rhea" id="RHEA-COMP:9625"/>
        <dbReference type="ChEBI" id="CHEBI:15378"/>
        <dbReference type="ChEBI" id="CHEBI:16526"/>
        <dbReference type="ChEBI" id="CHEBI:57287"/>
        <dbReference type="ChEBI" id="CHEBI:57288"/>
        <dbReference type="ChEBI" id="CHEBI:78449"/>
        <dbReference type="ChEBI" id="CHEBI:78450"/>
        <dbReference type="EC" id="2.3.1.180"/>
    </reaction>
    <physiologicalReaction direction="left-to-right" evidence="12">
        <dbReference type="Rhea" id="RHEA:12081"/>
    </physiologicalReaction>
</comment>
<evidence type="ECO:0000256" key="1">
    <source>
        <dbReference type="ARBA" id="ARBA00005194"/>
    </source>
</evidence>
<feature type="domain" description="Beta-ketoacyl-[acyl-carrier-protein] synthase III C-terminal" evidence="14">
    <location>
        <begin position="232"/>
        <end position="321"/>
    </location>
</feature>
<evidence type="ECO:0000313" key="17">
    <source>
        <dbReference type="Proteomes" id="UP000266313"/>
    </source>
</evidence>
<feature type="active site" evidence="13">
    <location>
        <position position="278"/>
    </location>
</feature>
<keyword evidence="10 13" id="KW-0511">Multifunctional enzyme</keyword>
<keyword evidence="7 13" id="KW-0276">Fatty acid metabolism</keyword>
<proteinExistence type="inferred from homology"/>
<dbReference type="InterPro" id="IPR016039">
    <property type="entry name" value="Thiolase-like"/>
</dbReference>
<feature type="active site" evidence="13">
    <location>
        <position position="248"/>
    </location>
</feature>
<evidence type="ECO:0000256" key="3">
    <source>
        <dbReference type="ARBA" id="ARBA00012333"/>
    </source>
</evidence>
<dbReference type="EMBL" id="AP017928">
    <property type="protein sequence ID" value="BBA36643.1"/>
    <property type="molecule type" value="Genomic_DNA"/>
</dbReference>
<dbReference type="EC" id="2.3.1.180" evidence="3 13"/>
<evidence type="ECO:0000256" key="13">
    <source>
        <dbReference type="HAMAP-Rule" id="MF_01815"/>
    </source>
</evidence>
<comment type="domain">
    <text evidence="13">The last Arg residue of the ACP-binding site is essential for the weak association between ACP/AcpP and FabH.</text>
</comment>
<dbReference type="SUPFAM" id="SSF53901">
    <property type="entry name" value="Thiolase-like"/>
    <property type="match status" value="1"/>
</dbReference>
<dbReference type="UniPathway" id="UPA00094"/>
<dbReference type="CDD" id="cd00830">
    <property type="entry name" value="KAS_III"/>
    <property type="match status" value="1"/>
</dbReference>
<dbReference type="NCBIfam" id="TIGR00747">
    <property type="entry name" value="fabH"/>
    <property type="match status" value="1"/>
</dbReference>
<dbReference type="KEGG" id="mmai:sS8_4719"/>
<evidence type="ECO:0000256" key="6">
    <source>
        <dbReference type="ARBA" id="ARBA00022679"/>
    </source>
</evidence>
<dbReference type="Proteomes" id="UP000266313">
    <property type="component" value="Chromosome"/>
</dbReference>
<keyword evidence="17" id="KW-1185">Reference proteome</keyword>
<protein>
    <recommendedName>
        <fullName evidence="3 13">Beta-ketoacyl-[acyl-carrier-protein] synthase III</fullName>
        <shortName evidence="13">Beta-ketoacyl-ACP synthase III</shortName>
        <shortName evidence="13">KAS III</shortName>
        <ecNumber evidence="3 13">2.3.1.180</ecNumber>
    </recommendedName>
    <alternativeName>
        <fullName evidence="13">3-oxoacyl-[acyl-carrier-protein] synthase 3</fullName>
    </alternativeName>
    <alternativeName>
        <fullName evidence="13">3-oxoacyl-[acyl-carrier-protein] synthase III</fullName>
    </alternativeName>
</protein>
<dbReference type="AlphaFoldDB" id="A0A250KY83"/>
<evidence type="ECO:0000256" key="4">
    <source>
        <dbReference type="ARBA" id="ARBA00022490"/>
    </source>
</evidence>
<dbReference type="RefSeq" id="WP_119631783.1">
    <property type="nucleotide sequence ID" value="NZ_AP017928.1"/>
</dbReference>
<dbReference type="FunFam" id="3.40.47.10:FF:000004">
    <property type="entry name" value="3-oxoacyl-[acyl-carrier-protein] synthase 3"/>
    <property type="match status" value="1"/>
</dbReference>
<feature type="active site" evidence="13">
    <location>
        <position position="114"/>
    </location>
</feature>
<dbReference type="Gene3D" id="3.40.47.10">
    <property type="match status" value="1"/>
</dbReference>
<gene>
    <name evidence="13" type="primary">fabH</name>
    <name evidence="16" type="ORF">sS8_4719</name>
</gene>
<evidence type="ECO:0000256" key="9">
    <source>
        <dbReference type="ARBA" id="ARBA00023160"/>
    </source>
</evidence>
<dbReference type="InterPro" id="IPR013751">
    <property type="entry name" value="ACP_syn_III_N"/>
</dbReference>
<comment type="similarity">
    <text evidence="2 13">Belongs to the thiolase-like superfamily. FabH family.</text>
</comment>
<dbReference type="HAMAP" id="MF_01815">
    <property type="entry name" value="FabH"/>
    <property type="match status" value="1"/>
</dbReference>
<evidence type="ECO:0000256" key="7">
    <source>
        <dbReference type="ARBA" id="ARBA00022832"/>
    </source>
</evidence>
<dbReference type="GO" id="GO:0005737">
    <property type="term" value="C:cytoplasm"/>
    <property type="evidence" value="ECO:0007669"/>
    <property type="project" value="UniProtKB-SubCell"/>
</dbReference>
<dbReference type="GO" id="GO:0033818">
    <property type="term" value="F:beta-ketoacyl-acyl-carrier-protein synthase III activity"/>
    <property type="evidence" value="ECO:0007669"/>
    <property type="project" value="UniProtKB-UniRule"/>
</dbReference>
<keyword evidence="9 13" id="KW-0275">Fatty acid biosynthesis</keyword>
<keyword evidence="11 13" id="KW-0012">Acyltransferase</keyword>
<sequence length="321" mass="35087">MRRYSRILGTGGYLPETILTNDQIAETVDTSDAWIIERTGIRERRIAGKHETASSMAEFAARQALESAEIEAGTIDLVIVATCTPDRVFPSTACLLQQRLNVRDCAAFDVQAACSGFIYALSIADQYVRAGSARRVLVVGSEVTSRIIDWSDRSTCILFGDGAGAVVLEAADEPGILSTHIHSDGQYQDLLYVPNRNGLRNSEEDDQFLKMQGNEVFKIAVNTLGRIVDETLAANNLQKSDIHWLVPHQANIRIIAATAKKLQMPMGRVVMTIEKQGNTSAASVPLALNEAIRDGRIQRGQMVLMEAFGGGFAWGSALIRY</sequence>